<accession>A0ABN2TV46</accession>
<dbReference type="EMBL" id="BAAAQN010000007">
    <property type="protein sequence ID" value="GAA2021353.1"/>
    <property type="molecule type" value="Genomic_DNA"/>
</dbReference>
<keyword evidence="3" id="KW-1185">Reference proteome</keyword>
<reference evidence="2 3" key="1">
    <citation type="journal article" date="2019" name="Int. J. Syst. Evol. Microbiol.">
        <title>The Global Catalogue of Microorganisms (GCM) 10K type strain sequencing project: providing services to taxonomists for standard genome sequencing and annotation.</title>
        <authorList>
            <consortium name="The Broad Institute Genomics Platform"/>
            <consortium name="The Broad Institute Genome Sequencing Center for Infectious Disease"/>
            <person name="Wu L."/>
            <person name="Ma J."/>
        </authorList>
    </citation>
    <scope>NUCLEOTIDE SEQUENCE [LARGE SCALE GENOMIC DNA]</scope>
    <source>
        <strain evidence="2 3">JCM 16014</strain>
    </source>
</reference>
<keyword evidence="1" id="KW-0472">Membrane</keyword>
<evidence type="ECO:0008006" key="4">
    <source>
        <dbReference type="Google" id="ProtNLM"/>
    </source>
</evidence>
<protein>
    <recommendedName>
        <fullName evidence="4">DUF2975 domain-containing protein</fullName>
    </recommendedName>
</protein>
<evidence type="ECO:0000313" key="3">
    <source>
        <dbReference type="Proteomes" id="UP001500751"/>
    </source>
</evidence>
<name>A0ABN2TV46_9ACTN</name>
<feature type="transmembrane region" description="Helical" evidence="1">
    <location>
        <begin position="155"/>
        <end position="174"/>
    </location>
</feature>
<proteinExistence type="predicted"/>
<evidence type="ECO:0000313" key="2">
    <source>
        <dbReference type="EMBL" id="GAA2021353.1"/>
    </source>
</evidence>
<dbReference type="Pfam" id="PF11188">
    <property type="entry name" value="DUF2975"/>
    <property type="match status" value="1"/>
</dbReference>
<feature type="transmembrane region" description="Helical" evidence="1">
    <location>
        <begin position="20"/>
        <end position="44"/>
    </location>
</feature>
<sequence length="224" mass="24041">MGAVRMAAITLKQRDPLQPLLAVVDIIFSGLVVITVLGAGMAVFSHGTSFFGWSRTVPYSVCVPTDDSDFHATGVTVEPGGLRPGTSASMRSASICLLHPTTGQAVTLTIAQVTGFVLFAGAFYLVRRLLRDAAKNGLFTPDLARSLRTLGWWRLAGEVIATVIVAAVRIRLLSRMVTDHIGPGHWYGYLHGSWAVIFFGVGLITAARIMRVGSVMREDLEGTV</sequence>
<gene>
    <name evidence="2" type="ORF">GCM10009839_17900</name>
</gene>
<feature type="transmembrane region" description="Helical" evidence="1">
    <location>
        <begin position="105"/>
        <end position="126"/>
    </location>
</feature>
<dbReference type="Proteomes" id="UP001500751">
    <property type="component" value="Unassembled WGS sequence"/>
</dbReference>
<organism evidence="2 3">
    <name type="scientific">Catenulispora yoronensis</name>
    <dbReference type="NCBI Taxonomy" id="450799"/>
    <lineage>
        <taxon>Bacteria</taxon>
        <taxon>Bacillati</taxon>
        <taxon>Actinomycetota</taxon>
        <taxon>Actinomycetes</taxon>
        <taxon>Catenulisporales</taxon>
        <taxon>Catenulisporaceae</taxon>
        <taxon>Catenulispora</taxon>
    </lineage>
</organism>
<keyword evidence="1" id="KW-1133">Transmembrane helix</keyword>
<evidence type="ECO:0000256" key="1">
    <source>
        <dbReference type="SAM" id="Phobius"/>
    </source>
</evidence>
<dbReference type="InterPro" id="IPR021354">
    <property type="entry name" value="DUF2975"/>
</dbReference>
<keyword evidence="1" id="KW-0812">Transmembrane</keyword>
<feature type="transmembrane region" description="Helical" evidence="1">
    <location>
        <begin position="186"/>
        <end position="207"/>
    </location>
</feature>
<comment type="caution">
    <text evidence="2">The sequence shown here is derived from an EMBL/GenBank/DDBJ whole genome shotgun (WGS) entry which is preliminary data.</text>
</comment>